<evidence type="ECO:0000256" key="1">
    <source>
        <dbReference type="SAM" id="Phobius"/>
    </source>
</evidence>
<proteinExistence type="predicted"/>
<keyword evidence="1" id="KW-0812">Transmembrane</keyword>
<dbReference type="RefSeq" id="WP_155037581.1">
    <property type="nucleotide sequence ID" value="NZ_JBHGCD010000006.1"/>
</dbReference>
<keyword evidence="3" id="KW-1185">Reference proteome</keyword>
<sequence length="198" mass="22085">MTQTIESKGQRIIPTLGFFLDRLWVWLTGIAFWLVGAVLLAVFTPFWDNARAVWSSPAMLTALQKDVLALRTELAAATGDNRVIRQPPGLSYVTEPVRMGEPVILNLVIERTELGAQCHFISGQSLFTEAGGVITPGSEIQPSRQISEEQTRLRVKLIPPDTLRPGRIELYIALEYDCDGRKVYDRTDVVTYSLLPKG</sequence>
<organism evidence="2 3">
    <name type="scientific">Paracoccus litorisediminis</name>
    <dbReference type="NCBI Taxonomy" id="2006130"/>
    <lineage>
        <taxon>Bacteria</taxon>
        <taxon>Pseudomonadati</taxon>
        <taxon>Pseudomonadota</taxon>
        <taxon>Alphaproteobacteria</taxon>
        <taxon>Rhodobacterales</taxon>
        <taxon>Paracoccaceae</taxon>
        <taxon>Paracoccus</taxon>
    </lineage>
</organism>
<accession>A0A844HE66</accession>
<dbReference type="EMBL" id="WMIG01000001">
    <property type="protein sequence ID" value="MTH57633.1"/>
    <property type="molecule type" value="Genomic_DNA"/>
</dbReference>
<evidence type="ECO:0000313" key="2">
    <source>
        <dbReference type="EMBL" id="MTH57633.1"/>
    </source>
</evidence>
<dbReference type="OrthoDB" id="7768315at2"/>
<keyword evidence="1" id="KW-0472">Membrane</keyword>
<gene>
    <name evidence="2" type="ORF">GL300_00235</name>
</gene>
<feature type="transmembrane region" description="Helical" evidence="1">
    <location>
        <begin position="23"/>
        <end position="47"/>
    </location>
</feature>
<dbReference type="Proteomes" id="UP000449846">
    <property type="component" value="Unassembled WGS sequence"/>
</dbReference>
<comment type="caution">
    <text evidence="2">The sequence shown here is derived from an EMBL/GenBank/DDBJ whole genome shotgun (WGS) entry which is preliminary data.</text>
</comment>
<reference evidence="2 3" key="1">
    <citation type="submission" date="2019-11" db="EMBL/GenBank/DDBJ databases">
        <authorList>
            <person name="Dong K."/>
        </authorList>
    </citation>
    <scope>NUCLEOTIDE SEQUENCE [LARGE SCALE GENOMIC DNA]</scope>
    <source>
        <strain evidence="2 3">NBRC 112902</strain>
    </source>
</reference>
<keyword evidence="1" id="KW-1133">Transmembrane helix</keyword>
<protein>
    <submittedName>
        <fullName evidence="2">Uncharacterized protein</fullName>
    </submittedName>
</protein>
<evidence type="ECO:0000313" key="3">
    <source>
        <dbReference type="Proteomes" id="UP000449846"/>
    </source>
</evidence>
<name>A0A844HE66_9RHOB</name>
<dbReference type="AlphaFoldDB" id="A0A844HE66"/>